<gene>
    <name evidence="1" type="ORF">Scep_026822</name>
</gene>
<reference evidence="1 2" key="1">
    <citation type="submission" date="2024-01" db="EMBL/GenBank/DDBJ databases">
        <title>Genome assemblies of Stephania.</title>
        <authorList>
            <person name="Yang L."/>
        </authorList>
    </citation>
    <scope>NUCLEOTIDE SEQUENCE [LARGE SCALE GENOMIC DNA]</scope>
    <source>
        <strain evidence="1">JXDWG</strain>
        <tissue evidence="1">Leaf</tissue>
    </source>
</reference>
<dbReference type="PANTHER" id="PTHR33116:SF78">
    <property type="entry name" value="OS12G0587133 PROTEIN"/>
    <property type="match status" value="1"/>
</dbReference>
<accession>A0AAP0HNI6</accession>
<sequence length="87" mass="9831">MVLSMLEALPSYFMSLYRMPMGVAKIGEKLMRQFLWKKMGSDSMYALVAWEGVVKPKKEGGLGKANTPIIGMRIVDLSRRVMHLGRP</sequence>
<keyword evidence="2" id="KW-1185">Reference proteome</keyword>
<name>A0AAP0HNI6_9MAGN</name>
<protein>
    <submittedName>
        <fullName evidence="1">Uncharacterized protein</fullName>
    </submittedName>
</protein>
<organism evidence="1 2">
    <name type="scientific">Stephania cephalantha</name>
    <dbReference type="NCBI Taxonomy" id="152367"/>
    <lineage>
        <taxon>Eukaryota</taxon>
        <taxon>Viridiplantae</taxon>
        <taxon>Streptophyta</taxon>
        <taxon>Embryophyta</taxon>
        <taxon>Tracheophyta</taxon>
        <taxon>Spermatophyta</taxon>
        <taxon>Magnoliopsida</taxon>
        <taxon>Ranunculales</taxon>
        <taxon>Menispermaceae</taxon>
        <taxon>Menispermoideae</taxon>
        <taxon>Cissampelideae</taxon>
        <taxon>Stephania</taxon>
    </lineage>
</organism>
<comment type="caution">
    <text evidence="1">The sequence shown here is derived from an EMBL/GenBank/DDBJ whole genome shotgun (WGS) entry which is preliminary data.</text>
</comment>
<proteinExistence type="predicted"/>
<dbReference type="Proteomes" id="UP001419268">
    <property type="component" value="Unassembled WGS sequence"/>
</dbReference>
<dbReference type="AlphaFoldDB" id="A0AAP0HNI6"/>
<dbReference type="PANTHER" id="PTHR33116">
    <property type="entry name" value="REVERSE TRANSCRIPTASE ZINC-BINDING DOMAIN-CONTAINING PROTEIN-RELATED-RELATED"/>
    <property type="match status" value="1"/>
</dbReference>
<evidence type="ECO:0000313" key="2">
    <source>
        <dbReference type="Proteomes" id="UP001419268"/>
    </source>
</evidence>
<evidence type="ECO:0000313" key="1">
    <source>
        <dbReference type="EMBL" id="KAK9095353.1"/>
    </source>
</evidence>
<dbReference type="EMBL" id="JBBNAG010000011">
    <property type="protein sequence ID" value="KAK9095353.1"/>
    <property type="molecule type" value="Genomic_DNA"/>
</dbReference>